<dbReference type="OrthoDB" id="1906820at2759"/>
<dbReference type="Proteomes" id="UP000516437">
    <property type="component" value="Chromosome 1"/>
</dbReference>
<dbReference type="AlphaFoldDB" id="A0A6A1WUZ3"/>
<reference evidence="1 2" key="1">
    <citation type="journal article" date="2019" name="Plant Biotechnol. J.">
        <title>The red bayberry genome and genetic basis of sex determination.</title>
        <authorList>
            <person name="Jia H.M."/>
            <person name="Jia H.J."/>
            <person name="Cai Q.L."/>
            <person name="Wang Y."/>
            <person name="Zhao H.B."/>
            <person name="Yang W.F."/>
            <person name="Wang G.Y."/>
            <person name="Li Y.H."/>
            <person name="Zhan D.L."/>
            <person name="Shen Y.T."/>
            <person name="Niu Q.F."/>
            <person name="Chang L."/>
            <person name="Qiu J."/>
            <person name="Zhao L."/>
            <person name="Xie H.B."/>
            <person name="Fu W.Y."/>
            <person name="Jin J."/>
            <person name="Li X.W."/>
            <person name="Jiao Y."/>
            <person name="Zhou C.C."/>
            <person name="Tu T."/>
            <person name="Chai C.Y."/>
            <person name="Gao J.L."/>
            <person name="Fan L.J."/>
            <person name="van de Weg E."/>
            <person name="Wang J.Y."/>
            <person name="Gao Z.S."/>
        </authorList>
    </citation>
    <scope>NUCLEOTIDE SEQUENCE [LARGE SCALE GENOMIC DNA]</scope>
    <source>
        <tissue evidence="1">Leaves</tissue>
    </source>
</reference>
<evidence type="ECO:0000313" key="2">
    <source>
        <dbReference type="Proteomes" id="UP000516437"/>
    </source>
</evidence>
<sequence>MDVIWYSCNQVLHGGRRDDIGTIIRRIHRLFVEHSKAWSALVPTKSFRWSPHCGIRWKINFDVGIRSHCSMIAAVCRNSAGSLLFAWTKRRPPGTPLVGEARAAFLLFRRVVCLVNFSLTLKVTICRSVTLSLPLFSPDWSIGSLVQDNKTLLEVHTSWTVSHVGRDANRLAHKLSQWAVLVNLEGNTPMHCIPPDILNSDDPPPPPS</sequence>
<proteinExistence type="predicted"/>
<dbReference type="PANTHER" id="PTHR47723:SF19">
    <property type="entry name" value="POLYNUCLEOTIDYL TRANSFERASE, RIBONUCLEASE H-LIKE SUPERFAMILY PROTEIN"/>
    <property type="match status" value="1"/>
</dbReference>
<dbReference type="PANTHER" id="PTHR47723">
    <property type="entry name" value="OS05G0353850 PROTEIN"/>
    <property type="match status" value="1"/>
</dbReference>
<organism evidence="1 2">
    <name type="scientific">Morella rubra</name>
    <name type="common">Chinese bayberry</name>
    <dbReference type="NCBI Taxonomy" id="262757"/>
    <lineage>
        <taxon>Eukaryota</taxon>
        <taxon>Viridiplantae</taxon>
        <taxon>Streptophyta</taxon>
        <taxon>Embryophyta</taxon>
        <taxon>Tracheophyta</taxon>
        <taxon>Spermatophyta</taxon>
        <taxon>Magnoliopsida</taxon>
        <taxon>eudicotyledons</taxon>
        <taxon>Gunneridae</taxon>
        <taxon>Pentapetalae</taxon>
        <taxon>rosids</taxon>
        <taxon>fabids</taxon>
        <taxon>Fagales</taxon>
        <taxon>Myricaceae</taxon>
        <taxon>Morella</taxon>
    </lineage>
</organism>
<evidence type="ECO:0008006" key="3">
    <source>
        <dbReference type="Google" id="ProtNLM"/>
    </source>
</evidence>
<gene>
    <name evidence="1" type="ORF">CJ030_MR1G001436</name>
</gene>
<accession>A0A6A1WUZ3</accession>
<dbReference type="InterPro" id="IPR053151">
    <property type="entry name" value="RNase_H-like"/>
</dbReference>
<keyword evidence="2" id="KW-1185">Reference proteome</keyword>
<protein>
    <recommendedName>
        <fullName evidence="3">RNase H type-1 domain-containing protein</fullName>
    </recommendedName>
</protein>
<dbReference type="EMBL" id="RXIC02000019">
    <property type="protein sequence ID" value="KAB1226540.1"/>
    <property type="molecule type" value="Genomic_DNA"/>
</dbReference>
<name>A0A6A1WUZ3_9ROSI</name>
<evidence type="ECO:0000313" key="1">
    <source>
        <dbReference type="EMBL" id="KAB1226540.1"/>
    </source>
</evidence>
<comment type="caution">
    <text evidence="1">The sequence shown here is derived from an EMBL/GenBank/DDBJ whole genome shotgun (WGS) entry which is preliminary data.</text>
</comment>